<evidence type="ECO:0000259" key="4">
    <source>
        <dbReference type="Pfam" id="PF00177"/>
    </source>
</evidence>
<dbReference type="InterPro" id="IPR023798">
    <property type="entry name" value="Ribosomal_uS7_dom"/>
</dbReference>
<reference evidence="5" key="1">
    <citation type="submission" date="2015-10" db="EMBL/GenBank/DDBJ databases">
        <title>Complete mitochondrial genome of Skeletonema marinoi (Mediophyceae, Bacillariophyta).</title>
        <authorList>
            <person name="An S.M."/>
            <person name="Yang E.C."/>
        </authorList>
    </citation>
    <scope>NUCLEOTIDE SEQUENCE</scope>
</reference>
<dbReference type="InterPro" id="IPR036823">
    <property type="entry name" value="Ribosomal_uS7_dom_sf"/>
</dbReference>
<organism evidence="5">
    <name type="scientific">Skeletonema marinoi</name>
    <dbReference type="NCBI Taxonomy" id="267567"/>
    <lineage>
        <taxon>Eukaryota</taxon>
        <taxon>Sar</taxon>
        <taxon>Stramenopiles</taxon>
        <taxon>Ochrophyta</taxon>
        <taxon>Bacillariophyta</taxon>
        <taxon>Coscinodiscophyceae</taxon>
        <taxon>Thalassiosirophycidae</taxon>
        <taxon>Thalassiosirales</taxon>
        <taxon>Skeletonemataceae</taxon>
        <taxon>Skeletonema</taxon>
        <taxon>Skeletonema marinoi-dohrnii complex</taxon>
    </lineage>
</organism>
<geneLocation type="mitochondrion" evidence="5"/>
<dbReference type="PIRSF" id="PIRSF002122">
    <property type="entry name" value="RPS7p_RPS7a_RPS5e_RPS7o"/>
    <property type="match status" value="1"/>
</dbReference>
<keyword evidence="5" id="KW-0496">Mitochondrion</keyword>
<keyword evidence="3" id="KW-0687">Ribonucleoprotein</keyword>
<evidence type="ECO:0000256" key="1">
    <source>
        <dbReference type="ARBA" id="ARBA00007151"/>
    </source>
</evidence>
<comment type="similarity">
    <text evidence="1">Belongs to the universal ribosomal protein uS7 family.</text>
</comment>
<evidence type="ECO:0000313" key="5">
    <source>
        <dbReference type="EMBL" id="ALO71443.1"/>
    </source>
</evidence>
<dbReference type="Pfam" id="PF00177">
    <property type="entry name" value="Ribosomal_S7"/>
    <property type="match status" value="1"/>
</dbReference>
<dbReference type="GeneID" id="26379846"/>
<dbReference type="GO" id="GO:1990904">
    <property type="term" value="C:ribonucleoprotein complex"/>
    <property type="evidence" value="ECO:0007669"/>
    <property type="project" value="UniProtKB-KW"/>
</dbReference>
<accession>A0A0S2M9T5</accession>
<evidence type="ECO:0000256" key="2">
    <source>
        <dbReference type="ARBA" id="ARBA00022980"/>
    </source>
</evidence>
<dbReference type="SUPFAM" id="SSF47973">
    <property type="entry name" value="Ribosomal protein S7"/>
    <property type="match status" value="1"/>
</dbReference>
<gene>
    <name evidence="5" type="primary">rps7</name>
    <name evidence="5" type="ORF">Smar.m26</name>
</gene>
<protein>
    <submittedName>
        <fullName evidence="5">Ribosomal protein S7</fullName>
    </submittedName>
</protein>
<dbReference type="InterPro" id="IPR000235">
    <property type="entry name" value="Ribosomal_uS7"/>
</dbReference>
<evidence type="ECO:0000256" key="3">
    <source>
        <dbReference type="ARBA" id="ARBA00023274"/>
    </source>
</evidence>
<sequence length="140" mass="16594">MNKKIINQLLLKGKRTTSEKIWLKSVKFFYKLFNKNHKEFINRALINVTPLLKVKQLKQKNKRSQLKEFPYIVNNANRVSSTLKFFLTKTNNKDEKKMHKKLINELLLATKNTGTNISKKKVCMNMLLLKKVFLLQMILK</sequence>
<proteinExistence type="inferred from homology"/>
<dbReference type="Gene3D" id="1.10.455.10">
    <property type="entry name" value="Ribosomal protein S7 domain"/>
    <property type="match status" value="1"/>
</dbReference>
<dbReference type="GO" id="GO:0006412">
    <property type="term" value="P:translation"/>
    <property type="evidence" value="ECO:0007669"/>
    <property type="project" value="InterPro"/>
</dbReference>
<dbReference type="AlphaFoldDB" id="A0A0S2M9T5"/>
<name>A0A0S2M9T5_9STRA</name>
<keyword evidence="2 5" id="KW-0689">Ribosomal protein</keyword>
<feature type="domain" description="Small ribosomal subunit protein uS7" evidence="4">
    <location>
        <begin position="3"/>
        <end position="121"/>
    </location>
</feature>
<dbReference type="RefSeq" id="YP_009186111.1">
    <property type="nucleotide sequence ID" value="NC_028615.1"/>
</dbReference>
<dbReference type="GO" id="GO:0005840">
    <property type="term" value="C:ribosome"/>
    <property type="evidence" value="ECO:0007669"/>
    <property type="project" value="UniProtKB-KW"/>
</dbReference>
<dbReference type="EMBL" id="KT874463">
    <property type="protein sequence ID" value="ALO71443.1"/>
    <property type="molecule type" value="Genomic_DNA"/>
</dbReference>